<dbReference type="EMBL" id="MN740347">
    <property type="protein sequence ID" value="QHU01734.1"/>
    <property type="molecule type" value="Genomic_DNA"/>
</dbReference>
<organism evidence="1">
    <name type="scientific">viral metagenome</name>
    <dbReference type="NCBI Taxonomy" id="1070528"/>
    <lineage>
        <taxon>unclassified sequences</taxon>
        <taxon>metagenomes</taxon>
        <taxon>organismal metagenomes</taxon>
    </lineage>
</organism>
<dbReference type="AlphaFoldDB" id="A0A6C0JDM0"/>
<reference evidence="1" key="1">
    <citation type="journal article" date="2020" name="Nature">
        <title>Giant virus diversity and host interactions through global metagenomics.</title>
        <authorList>
            <person name="Schulz F."/>
            <person name="Roux S."/>
            <person name="Paez-Espino D."/>
            <person name="Jungbluth S."/>
            <person name="Walsh D.A."/>
            <person name="Denef V.J."/>
            <person name="McMahon K.D."/>
            <person name="Konstantinidis K.T."/>
            <person name="Eloe-Fadrosh E.A."/>
            <person name="Kyrpides N.C."/>
            <person name="Woyke T."/>
        </authorList>
    </citation>
    <scope>NUCLEOTIDE SEQUENCE</scope>
    <source>
        <strain evidence="1">GVMAG-M-3300025874-2</strain>
    </source>
</reference>
<proteinExistence type="predicted"/>
<name>A0A6C0JDM0_9ZZZZ</name>
<accession>A0A6C0JDM0</accession>
<evidence type="ECO:0000313" key="1">
    <source>
        <dbReference type="EMBL" id="QHU01734.1"/>
    </source>
</evidence>
<sequence>MACFWNSIIESLNKTDLDTLNIKKFRNPLSLVLFLKVKNCNTSDVLWNNEPLSDKQMEENKQAIENYNHRNIYSGYFCSTFEPILFLISHLFKVNIEHNYNNVHIKYVNYTGDYKWIYYKSSKDHIDFIKQTI</sequence>
<protein>
    <submittedName>
        <fullName evidence="1">Uncharacterized protein</fullName>
    </submittedName>
</protein>